<evidence type="ECO:0000313" key="1">
    <source>
        <dbReference type="EMBL" id="CCI47109.1"/>
    </source>
</evidence>
<dbReference type="InParanoid" id="A0A024GKP4"/>
<protein>
    <submittedName>
        <fullName evidence="1">Uncharacterized protein</fullName>
    </submittedName>
</protein>
<sequence length="209" mass="24180">MRDLRVVLLNLIQYCNSFVKSGPIFPFSSKIPTSSSRILFRLTFCSFVLEAAQGQAQEFVATVILSKNRVGSDQMYTFVTSYRYDSTEHCAAEDKFKNEVEEKRLMRSSIAFMVSIRGFEFLYYALLRQWYPGGDSCTQYINSCIRHTIHGEFTSSLLYTRRQCILSNIKNNLMSDSYRLSKGYTYIHEILANHLTPSIMSHIFRVESS</sequence>
<gene>
    <name evidence="1" type="ORF">BN9_080780</name>
</gene>
<accession>A0A024GKP4</accession>
<keyword evidence="2" id="KW-1185">Reference proteome</keyword>
<evidence type="ECO:0000313" key="2">
    <source>
        <dbReference type="Proteomes" id="UP000053237"/>
    </source>
</evidence>
<dbReference type="Proteomes" id="UP000053237">
    <property type="component" value="Unassembled WGS sequence"/>
</dbReference>
<dbReference type="EMBL" id="CAIX01000152">
    <property type="protein sequence ID" value="CCI47109.1"/>
    <property type="molecule type" value="Genomic_DNA"/>
</dbReference>
<reference evidence="1 2" key="1">
    <citation type="submission" date="2012-05" db="EMBL/GenBank/DDBJ databases">
        <title>Recombination and specialization in a pathogen metapopulation.</title>
        <authorList>
            <person name="Gardiner A."/>
            <person name="Kemen E."/>
            <person name="Schultz-Larsen T."/>
            <person name="MacLean D."/>
            <person name="Van Oosterhout C."/>
            <person name="Jones J.D.G."/>
        </authorList>
    </citation>
    <scope>NUCLEOTIDE SEQUENCE [LARGE SCALE GENOMIC DNA]</scope>
    <source>
        <strain evidence="1 2">Ac Nc2</strain>
    </source>
</reference>
<proteinExistence type="predicted"/>
<dbReference type="AlphaFoldDB" id="A0A024GKP4"/>
<organism evidence="1 2">
    <name type="scientific">Albugo candida</name>
    <dbReference type="NCBI Taxonomy" id="65357"/>
    <lineage>
        <taxon>Eukaryota</taxon>
        <taxon>Sar</taxon>
        <taxon>Stramenopiles</taxon>
        <taxon>Oomycota</taxon>
        <taxon>Peronosporomycetes</taxon>
        <taxon>Albuginales</taxon>
        <taxon>Albuginaceae</taxon>
        <taxon>Albugo</taxon>
    </lineage>
</organism>
<comment type="caution">
    <text evidence="1">The sequence shown here is derived from an EMBL/GenBank/DDBJ whole genome shotgun (WGS) entry which is preliminary data.</text>
</comment>
<name>A0A024GKP4_9STRA</name>